<comment type="subcellular location">
    <subcellularLocation>
        <location evidence="1">Nucleus</location>
    </subcellularLocation>
</comment>
<dbReference type="SUPFAM" id="SSF158573">
    <property type="entry name" value="GINS helical bundle-like"/>
    <property type="match status" value="1"/>
</dbReference>
<comment type="caution">
    <text evidence="3">The sequence shown here is derived from an EMBL/GenBank/DDBJ whole genome shotgun (WGS) entry which is preliminary data.</text>
</comment>
<name>A0AAD9RDP3_9HYME</name>
<dbReference type="CDD" id="cd21693">
    <property type="entry name" value="GINS_B_Psf3"/>
    <property type="match status" value="1"/>
</dbReference>
<comment type="subunit">
    <text evidence="1">Component of the GINS complex.</text>
</comment>
<dbReference type="GO" id="GO:1902975">
    <property type="term" value="P:mitotic DNA replication initiation"/>
    <property type="evidence" value="ECO:0007669"/>
    <property type="project" value="TreeGrafter"/>
</dbReference>
<keyword evidence="4" id="KW-1185">Reference proteome</keyword>
<dbReference type="CDD" id="cd11713">
    <property type="entry name" value="GINS_A_psf3"/>
    <property type="match status" value="1"/>
</dbReference>
<keyword evidence="1" id="KW-0539">Nucleus</keyword>
<dbReference type="PANTHER" id="PTHR22768:SF0">
    <property type="entry name" value="DNA REPLICATION COMPLEX GINS PROTEIN PSF3"/>
    <property type="match status" value="1"/>
</dbReference>
<dbReference type="SUPFAM" id="SSF160059">
    <property type="entry name" value="PriA/YqbF domain"/>
    <property type="match status" value="1"/>
</dbReference>
<evidence type="ECO:0000259" key="2">
    <source>
        <dbReference type="Pfam" id="PF22466"/>
    </source>
</evidence>
<dbReference type="Gene3D" id="1.20.58.2050">
    <property type="match status" value="1"/>
</dbReference>
<gene>
    <name evidence="3" type="ORF">KPH14_001109</name>
</gene>
<dbReference type="EMBL" id="JAIFRP010001061">
    <property type="protein sequence ID" value="KAK2577844.1"/>
    <property type="molecule type" value="Genomic_DNA"/>
</dbReference>
<comment type="similarity">
    <text evidence="1">Belongs to the GINS3/PSF3 family.</text>
</comment>
<dbReference type="GO" id="GO:0000811">
    <property type="term" value="C:GINS complex"/>
    <property type="evidence" value="ECO:0007669"/>
    <property type="project" value="UniProtKB-UniRule"/>
</dbReference>
<dbReference type="AlphaFoldDB" id="A0AAD9RDP3"/>
<reference evidence="3" key="1">
    <citation type="submission" date="2021-08" db="EMBL/GenBank/DDBJ databases">
        <authorList>
            <person name="Misof B."/>
            <person name="Oliver O."/>
            <person name="Podsiadlowski L."/>
            <person name="Donath A."/>
            <person name="Peters R."/>
            <person name="Mayer C."/>
            <person name="Rust J."/>
            <person name="Gunkel S."/>
            <person name="Lesny P."/>
            <person name="Martin S."/>
            <person name="Oeyen J.P."/>
            <person name="Petersen M."/>
            <person name="Panagiotis P."/>
            <person name="Wilbrandt J."/>
            <person name="Tanja T."/>
        </authorList>
    </citation>
    <scope>NUCLEOTIDE SEQUENCE</scope>
    <source>
        <strain evidence="3">GBR_01_08_01A</strain>
        <tissue evidence="3">Thorax + abdomen</tissue>
    </source>
</reference>
<evidence type="ECO:0000313" key="3">
    <source>
        <dbReference type="EMBL" id="KAK2577844.1"/>
    </source>
</evidence>
<accession>A0AAD9RDP3</accession>
<dbReference type="InterPro" id="IPR036224">
    <property type="entry name" value="GINS_bundle-like_dom_sf"/>
</dbReference>
<reference evidence="3" key="2">
    <citation type="journal article" date="2023" name="Commun. Biol.">
        <title>Intrasexual cuticular hydrocarbon dimorphism in a wasp sheds light on hydrocarbon biosynthesis genes in Hymenoptera.</title>
        <authorList>
            <person name="Moris V.C."/>
            <person name="Podsiadlowski L."/>
            <person name="Martin S."/>
            <person name="Oeyen J.P."/>
            <person name="Donath A."/>
            <person name="Petersen M."/>
            <person name="Wilbrandt J."/>
            <person name="Misof B."/>
            <person name="Liedtke D."/>
            <person name="Thamm M."/>
            <person name="Scheiner R."/>
            <person name="Schmitt T."/>
            <person name="Niehuis O."/>
        </authorList>
    </citation>
    <scope>NUCLEOTIDE SEQUENCE</scope>
    <source>
        <strain evidence="3">GBR_01_08_01A</strain>
    </source>
</reference>
<protein>
    <recommendedName>
        <fullName evidence="1">DNA replication complex GINS protein PSF3</fullName>
    </recommendedName>
</protein>
<comment type="function">
    <text evidence="1">The GINS complex plays an essential role in the initiation of DNA replication.</text>
</comment>
<dbReference type="InterPro" id="IPR055221">
    <property type="entry name" value="PSF3_N"/>
</dbReference>
<dbReference type="InterPro" id="IPR010492">
    <property type="entry name" value="GINS_Psf3"/>
</dbReference>
<organism evidence="3 4">
    <name type="scientific">Odynerus spinipes</name>
    <dbReference type="NCBI Taxonomy" id="1348599"/>
    <lineage>
        <taxon>Eukaryota</taxon>
        <taxon>Metazoa</taxon>
        <taxon>Ecdysozoa</taxon>
        <taxon>Arthropoda</taxon>
        <taxon>Hexapoda</taxon>
        <taxon>Insecta</taxon>
        <taxon>Pterygota</taxon>
        <taxon>Neoptera</taxon>
        <taxon>Endopterygota</taxon>
        <taxon>Hymenoptera</taxon>
        <taxon>Apocrita</taxon>
        <taxon>Aculeata</taxon>
        <taxon>Vespoidea</taxon>
        <taxon>Vespidae</taxon>
        <taxon>Eumeninae</taxon>
        <taxon>Odynerus</taxon>
    </lineage>
</organism>
<keyword evidence="1" id="KW-0235">DNA replication</keyword>
<dbReference type="Pfam" id="PF22466">
    <property type="entry name" value="PSF3_N"/>
    <property type="match status" value="1"/>
</dbReference>
<dbReference type="PANTHER" id="PTHR22768">
    <property type="entry name" value="DNA REPLICATION COMPLEX GINS PROTEIN PSF3"/>
    <property type="match status" value="1"/>
</dbReference>
<sequence>MYLCCSYFPDYFSITDILATEERIPCTIEVKFSGLGFMDVSSDSDDLKEGTKLEFPIWLAHPLNTIQGSMVSIDLPKIYKENYREILEADACAVPLNKWNLYYYEVGMYLRNFNIRESEKLTETLVQTFKSRFRLIMDWAQNPISDLSLGSQLTRLERELFLISRKAKVQLNEWLKKGIDIIETSEVATNLKKRKRVEFELG</sequence>
<feature type="domain" description="DNA replication complex GINS protein PSF3 N-terminal" evidence="2">
    <location>
        <begin position="12"/>
        <end position="63"/>
    </location>
</feature>
<evidence type="ECO:0000256" key="1">
    <source>
        <dbReference type="RuleBase" id="RU367161"/>
    </source>
</evidence>
<proteinExistence type="inferred from homology"/>
<dbReference type="Proteomes" id="UP001258017">
    <property type="component" value="Unassembled WGS sequence"/>
</dbReference>
<dbReference type="InterPro" id="IPR038437">
    <property type="entry name" value="GINS_Psf3_sf"/>
</dbReference>
<evidence type="ECO:0000313" key="4">
    <source>
        <dbReference type="Proteomes" id="UP001258017"/>
    </source>
</evidence>